<proteinExistence type="predicted"/>
<accession>A0A1I7EDI8</accession>
<sequence length="274" mass="31260">MLDKYLADLEAAGASGIPAGLALNGTLSEVFLLNMDKEISRSEGVHFYARYVDDIVIVAAPHITEPDLTQRIEVNLPTGLMPNPSQNKKAFQLLPKKENKGSTNRYALDYLGYKFTVSQILSEANHDKTLNARKLTIDISKSKIDKRKTRFILSIKQYLRDGNQDDLLDRFLLINSGYRFYDRNSERWLSSGMCNSYPLIDHPSPALRELSSFYHSVLSSRSSNLAARLALAPLTRRNRKRIQYLDLCAHVQKKKYVGFNEQKLVHLMKAWQHA</sequence>
<dbReference type="InterPro" id="IPR000477">
    <property type="entry name" value="RT_dom"/>
</dbReference>
<feature type="domain" description="Reverse transcriptase" evidence="1">
    <location>
        <begin position="1"/>
        <end position="115"/>
    </location>
</feature>
<dbReference type="AlphaFoldDB" id="A0A1I7EDI8"/>
<gene>
    <name evidence="2" type="ORF">SAMN05216236_1762</name>
</gene>
<name>A0A1I7EDI8_9RHOB</name>
<evidence type="ECO:0000259" key="1">
    <source>
        <dbReference type="PROSITE" id="PS50878"/>
    </source>
</evidence>
<keyword evidence="3" id="KW-1185">Reference proteome</keyword>
<dbReference type="PROSITE" id="PS50878">
    <property type="entry name" value="RT_POL"/>
    <property type="match status" value="1"/>
</dbReference>
<evidence type="ECO:0000313" key="3">
    <source>
        <dbReference type="Proteomes" id="UP000182466"/>
    </source>
</evidence>
<organism evidence="2 3">
    <name type="scientific">Sedimentitalea nanhaiensis</name>
    <dbReference type="NCBI Taxonomy" id="999627"/>
    <lineage>
        <taxon>Bacteria</taxon>
        <taxon>Pseudomonadati</taxon>
        <taxon>Pseudomonadota</taxon>
        <taxon>Alphaproteobacteria</taxon>
        <taxon>Rhodobacterales</taxon>
        <taxon>Paracoccaceae</taxon>
        <taxon>Sedimentitalea</taxon>
    </lineage>
</organism>
<dbReference type="EMBL" id="FPAW01000076">
    <property type="protein sequence ID" value="SFU21942.1"/>
    <property type="molecule type" value="Genomic_DNA"/>
</dbReference>
<protein>
    <recommendedName>
        <fullName evidence="1">Reverse transcriptase domain-containing protein</fullName>
    </recommendedName>
</protein>
<reference evidence="2 3" key="1">
    <citation type="submission" date="2016-10" db="EMBL/GenBank/DDBJ databases">
        <authorList>
            <person name="de Groot N.N."/>
        </authorList>
    </citation>
    <scope>NUCLEOTIDE SEQUENCE [LARGE SCALE GENOMIC DNA]</scope>
    <source>
        <strain evidence="2 3">CGMCC 1.10959</strain>
    </source>
</reference>
<dbReference type="Proteomes" id="UP000182466">
    <property type="component" value="Unassembled WGS sequence"/>
</dbReference>
<evidence type="ECO:0000313" key="2">
    <source>
        <dbReference type="EMBL" id="SFU21942.1"/>
    </source>
</evidence>